<gene>
    <name evidence="1" type="ORF">C8J55DRAFT_440498</name>
</gene>
<dbReference type="Proteomes" id="UP001150238">
    <property type="component" value="Unassembled WGS sequence"/>
</dbReference>
<name>A0A9W8ZSS3_9AGAR</name>
<sequence length="310" mass="35201">MLALGVPNLPSDRTMDDIDKELQKLCGIKSIRYEGAFNHIYYVNDLSAIISQEMHNPSIRPHLRFLPEDSGKELGEAYQGQRWLTEQDPDLLTPMHSVLGQNFFTLEPTLLHDKRVCMPSRWFTRSGRVYAKAWPMKVVELDDGASGWAVQTHLEIEVAESDLLLSFPEFKRLHLSLKAMDPSKIIGMQSDEDIPAEYAKWTKTDPSFGNKWRTKSNGKQVLAFPIWLYCDDTSDNVSKKWNKHNSFLFTPAGLPRCLAQKEKNVHFLCTSNIAQPLEMLDGIADQIECVKSMPRASIPPLGIPKICSLL</sequence>
<evidence type="ECO:0000313" key="1">
    <source>
        <dbReference type="EMBL" id="KAJ4465773.1"/>
    </source>
</evidence>
<accession>A0A9W8ZSS3</accession>
<dbReference type="PANTHER" id="PTHR31912:SF34">
    <property type="entry name" value="NOTOCHORD-RELATED PROTEIN"/>
    <property type="match status" value="1"/>
</dbReference>
<dbReference type="PANTHER" id="PTHR31912">
    <property type="entry name" value="IP13529P"/>
    <property type="match status" value="1"/>
</dbReference>
<dbReference type="EMBL" id="JANVFS010000048">
    <property type="protein sequence ID" value="KAJ4465773.1"/>
    <property type="molecule type" value="Genomic_DNA"/>
</dbReference>
<organism evidence="1 2">
    <name type="scientific">Lentinula lateritia</name>
    <dbReference type="NCBI Taxonomy" id="40482"/>
    <lineage>
        <taxon>Eukaryota</taxon>
        <taxon>Fungi</taxon>
        <taxon>Dikarya</taxon>
        <taxon>Basidiomycota</taxon>
        <taxon>Agaricomycotina</taxon>
        <taxon>Agaricomycetes</taxon>
        <taxon>Agaricomycetidae</taxon>
        <taxon>Agaricales</taxon>
        <taxon>Marasmiineae</taxon>
        <taxon>Omphalotaceae</taxon>
        <taxon>Lentinula</taxon>
    </lineage>
</organism>
<protein>
    <submittedName>
        <fullName evidence="1">Uncharacterized protein</fullName>
    </submittedName>
</protein>
<reference evidence="1" key="2">
    <citation type="journal article" date="2023" name="Proc. Natl. Acad. Sci. U.S.A.">
        <title>A global phylogenomic analysis of the shiitake genus Lentinula.</title>
        <authorList>
            <person name="Sierra-Patev S."/>
            <person name="Min B."/>
            <person name="Naranjo-Ortiz M."/>
            <person name="Looney B."/>
            <person name="Konkel Z."/>
            <person name="Slot J.C."/>
            <person name="Sakamoto Y."/>
            <person name="Steenwyk J.L."/>
            <person name="Rokas A."/>
            <person name="Carro J."/>
            <person name="Camarero S."/>
            <person name="Ferreira P."/>
            <person name="Molpeceres G."/>
            <person name="Ruiz-Duenas F.J."/>
            <person name="Serrano A."/>
            <person name="Henrissat B."/>
            <person name="Drula E."/>
            <person name="Hughes K.W."/>
            <person name="Mata J.L."/>
            <person name="Ishikawa N.K."/>
            <person name="Vargas-Isla R."/>
            <person name="Ushijima S."/>
            <person name="Smith C.A."/>
            <person name="Donoghue J."/>
            <person name="Ahrendt S."/>
            <person name="Andreopoulos W."/>
            <person name="He G."/>
            <person name="LaButti K."/>
            <person name="Lipzen A."/>
            <person name="Ng V."/>
            <person name="Riley R."/>
            <person name="Sandor L."/>
            <person name="Barry K."/>
            <person name="Martinez A.T."/>
            <person name="Xiao Y."/>
            <person name="Gibbons J.G."/>
            <person name="Terashima K."/>
            <person name="Grigoriev I.V."/>
            <person name="Hibbett D."/>
        </authorList>
    </citation>
    <scope>NUCLEOTIDE SEQUENCE</scope>
    <source>
        <strain evidence="1">Sp2 HRB7682 ss15</strain>
    </source>
</reference>
<dbReference type="AlphaFoldDB" id="A0A9W8ZSS3"/>
<comment type="caution">
    <text evidence="1">The sequence shown here is derived from an EMBL/GenBank/DDBJ whole genome shotgun (WGS) entry which is preliminary data.</text>
</comment>
<evidence type="ECO:0000313" key="2">
    <source>
        <dbReference type="Proteomes" id="UP001150238"/>
    </source>
</evidence>
<reference evidence="1" key="1">
    <citation type="submission" date="2022-08" db="EMBL/GenBank/DDBJ databases">
        <authorList>
            <consortium name="DOE Joint Genome Institute"/>
            <person name="Min B."/>
            <person name="Riley R."/>
            <person name="Sierra-Patev S."/>
            <person name="Naranjo-Ortiz M."/>
            <person name="Looney B."/>
            <person name="Konkel Z."/>
            <person name="Slot J.C."/>
            <person name="Sakamoto Y."/>
            <person name="Steenwyk J.L."/>
            <person name="Rokas A."/>
            <person name="Carro J."/>
            <person name="Camarero S."/>
            <person name="Ferreira P."/>
            <person name="Molpeceres G."/>
            <person name="Ruiz-Duenas F.J."/>
            <person name="Serrano A."/>
            <person name="Henrissat B."/>
            <person name="Drula E."/>
            <person name="Hughes K.W."/>
            <person name="Mata J.L."/>
            <person name="Ishikawa N.K."/>
            <person name="Vargas-Isla R."/>
            <person name="Ushijima S."/>
            <person name="Smith C.A."/>
            <person name="Ahrendt S."/>
            <person name="Andreopoulos W."/>
            <person name="He G."/>
            <person name="Labutti K."/>
            <person name="Lipzen A."/>
            <person name="Ng V."/>
            <person name="Sandor L."/>
            <person name="Barry K."/>
            <person name="Martinez A.T."/>
            <person name="Xiao Y."/>
            <person name="Gibbons J.G."/>
            <person name="Terashima K."/>
            <person name="Hibbett D.S."/>
            <person name="Grigoriev I.V."/>
        </authorList>
    </citation>
    <scope>NUCLEOTIDE SEQUENCE</scope>
    <source>
        <strain evidence="1">Sp2 HRB7682 ss15</strain>
    </source>
</reference>
<proteinExistence type="predicted"/>